<accession>A0A067PC45</accession>
<dbReference type="EMBL" id="KL197740">
    <property type="protein sequence ID" value="KDQ52458.1"/>
    <property type="molecule type" value="Genomic_DNA"/>
</dbReference>
<protein>
    <submittedName>
        <fullName evidence="1">Uncharacterized protein</fullName>
    </submittedName>
</protein>
<name>A0A067PC45_9AGAM</name>
<organism evidence="1 2">
    <name type="scientific">Jaapia argillacea MUCL 33604</name>
    <dbReference type="NCBI Taxonomy" id="933084"/>
    <lineage>
        <taxon>Eukaryota</taxon>
        <taxon>Fungi</taxon>
        <taxon>Dikarya</taxon>
        <taxon>Basidiomycota</taxon>
        <taxon>Agaricomycotina</taxon>
        <taxon>Agaricomycetes</taxon>
        <taxon>Agaricomycetidae</taxon>
        <taxon>Jaapiales</taxon>
        <taxon>Jaapiaceae</taxon>
        <taxon>Jaapia</taxon>
    </lineage>
</organism>
<keyword evidence="2" id="KW-1185">Reference proteome</keyword>
<gene>
    <name evidence="1" type="ORF">JAAARDRAFT_484656</name>
</gene>
<dbReference type="HOGENOM" id="CLU_1321061_0_0_1"/>
<dbReference type="AlphaFoldDB" id="A0A067PC45"/>
<dbReference type="Proteomes" id="UP000027265">
    <property type="component" value="Unassembled WGS sequence"/>
</dbReference>
<reference evidence="2" key="1">
    <citation type="journal article" date="2014" name="Proc. Natl. Acad. Sci. U.S.A.">
        <title>Extensive sampling of basidiomycete genomes demonstrates inadequacy of the white-rot/brown-rot paradigm for wood decay fungi.</title>
        <authorList>
            <person name="Riley R."/>
            <person name="Salamov A.A."/>
            <person name="Brown D.W."/>
            <person name="Nagy L.G."/>
            <person name="Floudas D."/>
            <person name="Held B.W."/>
            <person name="Levasseur A."/>
            <person name="Lombard V."/>
            <person name="Morin E."/>
            <person name="Otillar R."/>
            <person name="Lindquist E.A."/>
            <person name="Sun H."/>
            <person name="LaButti K.M."/>
            <person name="Schmutz J."/>
            <person name="Jabbour D."/>
            <person name="Luo H."/>
            <person name="Baker S.E."/>
            <person name="Pisabarro A.G."/>
            <person name="Walton J.D."/>
            <person name="Blanchette R.A."/>
            <person name="Henrissat B."/>
            <person name="Martin F."/>
            <person name="Cullen D."/>
            <person name="Hibbett D.S."/>
            <person name="Grigoriev I.V."/>
        </authorList>
    </citation>
    <scope>NUCLEOTIDE SEQUENCE [LARGE SCALE GENOMIC DNA]</scope>
    <source>
        <strain evidence="2">MUCL 33604</strain>
    </source>
</reference>
<dbReference type="InParanoid" id="A0A067PC45"/>
<evidence type="ECO:0000313" key="1">
    <source>
        <dbReference type="EMBL" id="KDQ52458.1"/>
    </source>
</evidence>
<sequence>MFPSRMRKEESDEGFYHGLACFNCEMAGMASSGDDTRNQRPMRGKLDFMGVLKAWRTSTISRRKVSESPKMNDNIPRSQFSEWSEPVQLRDARAEISSGDNLSLVERISPCVKIIFDIPRDCATLNESFERVRDPFQAVHFTSLDIELTLIGSVTLATALRSGFCLTGRASSTEVFCPALFNHAVKFRSLLGHGKSVHNCTSPSPMRG</sequence>
<evidence type="ECO:0000313" key="2">
    <source>
        <dbReference type="Proteomes" id="UP000027265"/>
    </source>
</evidence>
<proteinExistence type="predicted"/>